<protein>
    <submittedName>
        <fullName evidence="1">Uncharacterized protein</fullName>
    </submittedName>
</protein>
<dbReference type="AlphaFoldDB" id="A0A0A9G1G0"/>
<organism evidence="1">
    <name type="scientific">Arundo donax</name>
    <name type="common">Giant reed</name>
    <name type="synonym">Donax arundinaceus</name>
    <dbReference type="NCBI Taxonomy" id="35708"/>
    <lineage>
        <taxon>Eukaryota</taxon>
        <taxon>Viridiplantae</taxon>
        <taxon>Streptophyta</taxon>
        <taxon>Embryophyta</taxon>
        <taxon>Tracheophyta</taxon>
        <taxon>Spermatophyta</taxon>
        <taxon>Magnoliopsida</taxon>
        <taxon>Liliopsida</taxon>
        <taxon>Poales</taxon>
        <taxon>Poaceae</taxon>
        <taxon>PACMAD clade</taxon>
        <taxon>Arundinoideae</taxon>
        <taxon>Arundineae</taxon>
        <taxon>Arundo</taxon>
    </lineage>
</organism>
<reference evidence="1" key="2">
    <citation type="journal article" date="2015" name="Data Brief">
        <title>Shoot transcriptome of the giant reed, Arundo donax.</title>
        <authorList>
            <person name="Barrero R.A."/>
            <person name="Guerrero F.D."/>
            <person name="Moolhuijzen P."/>
            <person name="Goolsby J.A."/>
            <person name="Tidwell J."/>
            <person name="Bellgard S.E."/>
            <person name="Bellgard M.I."/>
        </authorList>
    </citation>
    <scope>NUCLEOTIDE SEQUENCE</scope>
    <source>
        <tissue evidence="1">Shoot tissue taken approximately 20 cm above the soil surface</tissue>
    </source>
</reference>
<name>A0A0A9G1G0_ARUDO</name>
<reference evidence="1" key="1">
    <citation type="submission" date="2014-09" db="EMBL/GenBank/DDBJ databases">
        <authorList>
            <person name="Magalhaes I.L.F."/>
            <person name="Oliveira U."/>
            <person name="Santos F.R."/>
            <person name="Vidigal T.H.D.A."/>
            <person name="Brescovit A.D."/>
            <person name="Santos A.J."/>
        </authorList>
    </citation>
    <scope>NUCLEOTIDE SEQUENCE</scope>
    <source>
        <tissue evidence="1">Shoot tissue taken approximately 20 cm above the soil surface</tissue>
    </source>
</reference>
<sequence>MELRVICPPFARNLCLGGFRPAYYSCNRIDQVQASNHKPGCNEKAGCVFSSAWGTAVNRY</sequence>
<accession>A0A0A9G1G0</accession>
<evidence type="ECO:0000313" key="1">
    <source>
        <dbReference type="EMBL" id="JAE17309.1"/>
    </source>
</evidence>
<proteinExistence type="predicted"/>
<dbReference type="EMBL" id="GBRH01180587">
    <property type="protein sequence ID" value="JAE17309.1"/>
    <property type="molecule type" value="Transcribed_RNA"/>
</dbReference>